<dbReference type="InterPro" id="IPR052047">
    <property type="entry name" value="GH94_Enzymes"/>
</dbReference>
<keyword evidence="1" id="KW-0328">Glycosyltransferase</keyword>
<proteinExistence type="predicted"/>
<dbReference type="STRING" id="1123491.SAMN02745782_01338"/>
<dbReference type="SUPFAM" id="SSF48208">
    <property type="entry name" value="Six-hairpin glycosidases"/>
    <property type="match status" value="1"/>
</dbReference>
<dbReference type="Gene3D" id="2.70.98.40">
    <property type="entry name" value="Glycoside hydrolase, family 65, N-terminal domain"/>
    <property type="match status" value="1"/>
</dbReference>
<dbReference type="GO" id="GO:0016757">
    <property type="term" value="F:glycosyltransferase activity"/>
    <property type="evidence" value="ECO:0007669"/>
    <property type="project" value="UniProtKB-KW"/>
</dbReference>
<dbReference type="GO" id="GO:0030246">
    <property type="term" value="F:carbohydrate binding"/>
    <property type="evidence" value="ECO:0007669"/>
    <property type="project" value="InterPro"/>
</dbReference>
<feature type="domain" description="Glycosyl hydrolase 94 supersandwich" evidence="3">
    <location>
        <begin position="12"/>
        <end position="293"/>
    </location>
</feature>
<gene>
    <name evidence="5" type="ORF">SAMN02745782_01338</name>
</gene>
<keyword evidence="6" id="KW-1185">Reference proteome</keyword>
<dbReference type="PANTHER" id="PTHR37469:SF2">
    <property type="entry name" value="CELLOBIONIC ACID PHOSPHORYLASE"/>
    <property type="match status" value="1"/>
</dbReference>
<dbReference type="OrthoDB" id="9769991at2"/>
<dbReference type="InterPro" id="IPR037018">
    <property type="entry name" value="GH65_N"/>
</dbReference>
<dbReference type="InterPro" id="IPR033432">
    <property type="entry name" value="GH94_catalytic"/>
</dbReference>
<dbReference type="InterPro" id="IPR008928">
    <property type="entry name" value="6-hairpin_glycosidase_sf"/>
</dbReference>
<evidence type="ECO:0000256" key="1">
    <source>
        <dbReference type="ARBA" id="ARBA00022676"/>
    </source>
</evidence>
<dbReference type="GO" id="GO:0005975">
    <property type="term" value="P:carbohydrate metabolic process"/>
    <property type="evidence" value="ECO:0007669"/>
    <property type="project" value="InterPro"/>
</dbReference>
<evidence type="ECO:0000259" key="4">
    <source>
        <dbReference type="Pfam" id="PF17167"/>
    </source>
</evidence>
<dbReference type="InterPro" id="IPR011013">
    <property type="entry name" value="Gal_mutarotase_sf_dom"/>
</dbReference>
<dbReference type="AlphaFoldDB" id="A0A1T4NEB5"/>
<evidence type="ECO:0000256" key="2">
    <source>
        <dbReference type="ARBA" id="ARBA00022679"/>
    </source>
</evidence>
<protein>
    <submittedName>
        <fullName evidence="5">Cellobiose phosphorylase</fullName>
    </submittedName>
</protein>
<sequence length="805" mass="90645">MMKFGYFDDKNKEYVATTPCTPIKWCNYVGTLNFGGLVDSNGGVLLCKGDPALNRITKYIAQLPNSDFKGSTLYLKVRNQEGKVTIFSPFYTPTLTPLDKFENHTGLSYTTIVAEAYGIRCESTFFVPKHDPVLLQDIKVTNISGEELHIDVVPVFEFTHFDALKQLVNADWVPQTMILQAHQQESGHTVLEQYAFMKRDYAVNLLTADRPATSFDGDRQKFLGNLGYGSWASPEALNHLELTNSECLRGDNIGALNLRLGWIKPQQTERTVVQLTQMESLEVAQPILAKYRNHAEVDKAFADLAIFWEEYLSTLQVETPDPAMNSMLNVHNPRQCHTTKNWSRYLSLYQLGYGARGIGFRDSSQDILGVIAHMPEEAREFIERLLSVQNIDGSAMHQFFPSTMEANGGDSREEEDRPDYYGDDHLWIIYAVTQYIKETGNADFLNINIPYYQKDKQGQPIETGSVWDHLCRALLFTETHTGQHGLPLLGFADWNDTVNLPTGAESLMVANMYGKALLDMLDLCELRGEVSLAQHYHAQYEKMQRLFNQYGWDGAWFIRYFDEKGAPVGSHLNQQGQIYTNAQSWPVISGFATPERATQALNSVYKKLNTANGIKLSTPGYNGFDPDLGGISTYPPGAKENGGIFLHANPWVMIAEAKMGNGDRAYEYYRQINPASKNDQIDVFESEPYCYPQNILGDEHPQFGLGRNAWLSGTSSWTYVAGTQWILGIRPEIDGLVIDPCIPCDWPQFNVRRQFRGAQYDIHVLNPHGVNKGVVEMRVDGVAIQGNKAPVFTDGEHYIEVILGA</sequence>
<dbReference type="Gene3D" id="2.60.420.10">
    <property type="entry name" value="Maltose phosphorylase, domain 3"/>
    <property type="match status" value="1"/>
</dbReference>
<dbReference type="InterPro" id="IPR010383">
    <property type="entry name" value="Glyco_hydrolase_94_b-supersand"/>
</dbReference>
<dbReference type="RefSeq" id="WP_078925735.1">
    <property type="nucleotide sequence ID" value="NZ_FUXB01000005.1"/>
</dbReference>
<dbReference type="Pfam" id="PF17167">
    <property type="entry name" value="Glyco_hydro_94"/>
    <property type="match status" value="1"/>
</dbReference>
<dbReference type="InterPro" id="IPR012341">
    <property type="entry name" value="6hp_glycosidase-like_sf"/>
</dbReference>
<dbReference type="PANTHER" id="PTHR37469">
    <property type="entry name" value="CELLOBIONIC ACID PHOSPHORYLASE-RELATED"/>
    <property type="match status" value="1"/>
</dbReference>
<evidence type="ECO:0000313" key="5">
    <source>
        <dbReference type="EMBL" id="SJZ77483.1"/>
    </source>
</evidence>
<dbReference type="SUPFAM" id="SSF74650">
    <property type="entry name" value="Galactose mutarotase-like"/>
    <property type="match status" value="1"/>
</dbReference>
<accession>A0A1T4NEB5</accession>
<dbReference type="EMBL" id="FUXB01000005">
    <property type="protein sequence ID" value="SJZ77483.1"/>
    <property type="molecule type" value="Genomic_DNA"/>
</dbReference>
<dbReference type="Gene3D" id="1.20.890.20">
    <property type="entry name" value="mpn423 like domain"/>
    <property type="match status" value="1"/>
</dbReference>
<evidence type="ECO:0000313" key="6">
    <source>
        <dbReference type="Proteomes" id="UP000190834"/>
    </source>
</evidence>
<dbReference type="Gene3D" id="1.50.10.10">
    <property type="match status" value="1"/>
</dbReference>
<dbReference type="Pfam" id="PF06165">
    <property type="entry name" value="GH94_b-supersand"/>
    <property type="match status" value="1"/>
</dbReference>
<evidence type="ECO:0000259" key="3">
    <source>
        <dbReference type="Pfam" id="PF06165"/>
    </source>
</evidence>
<name>A0A1T4NEB5_VIBCI</name>
<reference evidence="6" key="1">
    <citation type="submission" date="2017-02" db="EMBL/GenBank/DDBJ databases">
        <authorList>
            <person name="Varghese N."/>
            <person name="Submissions S."/>
        </authorList>
    </citation>
    <scope>NUCLEOTIDE SEQUENCE [LARGE SCALE GENOMIC DNA]</scope>
    <source>
        <strain evidence="6">DSM 19608</strain>
    </source>
</reference>
<dbReference type="GeneID" id="70584187"/>
<feature type="domain" description="Glycosyl hydrolase 94 catalytic" evidence="4">
    <location>
        <begin position="307"/>
        <end position="728"/>
    </location>
</feature>
<organism evidence="5 6">
    <name type="scientific">Vibrio cincinnatiensis DSM 19608</name>
    <dbReference type="NCBI Taxonomy" id="1123491"/>
    <lineage>
        <taxon>Bacteria</taxon>
        <taxon>Pseudomonadati</taxon>
        <taxon>Pseudomonadota</taxon>
        <taxon>Gammaproteobacteria</taxon>
        <taxon>Vibrionales</taxon>
        <taxon>Vibrionaceae</taxon>
        <taxon>Vibrio</taxon>
    </lineage>
</organism>
<keyword evidence="2" id="KW-0808">Transferase</keyword>
<dbReference type="Proteomes" id="UP000190834">
    <property type="component" value="Unassembled WGS sequence"/>
</dbReference>